<evidence type="ECO:0000259" key="9">
    <source>
        <dbReference type="Pfam" id="PF00408"/>
    </source>
</evidence>
<keyword evidence="2 6" id="KW-0597">Phosphoprotein</keyword>
<keyword evidence="4 6" id="KW-0460">Magnesium</keyword>
<feature type="binding site" evidence="6">
    <location>
        <position position="239"/>
    </location>
    <ligand>
        <name>Mg(2+)</name>
        <dbReference type="ChEBI" id="CHEBI:18420"/>
    </ligand>
</feature>
<dbReference type="Pfam" id="PF02880">
    <property type="entry name" value="PGM_PMM_III"/>
    <property type="match status" value="1"/>
</dbReference>
<dbReference type="Pfam" id="PF02878">
    <property type="entry name" value="PGM_PMM_I"/>
    <property type="match status" value="1"/>
</dbReference>
<protein>
    <recommendedName>
        <fullName evidence="6 8">Phosphoglucosamine mutase</fullName>
        <ecNumber evidence="6 8">5.4.2.10</ecNumber>
    </recommendedName>
</protein>
<dbReference type="KEGG" id="fms:M1R53_02520"/>
<evidence type="ECO:0000256" key="6">
    <source>
        <dbReference type="HAMAP-Rule" id="MF_01554"/>
    </source>
</evidence>
<dbReference type="SUPFAM" id="SSF53738">
    <property type="entry name" value="Phosphoglucomutase, first 3 domains"/>
    <property type="match status" value="3"/>
</dbReference>
<dbReference type="InterPro" id="IPR005845">
    <property type="entry name" value="A-D-PHexomutase_a/b/a-II"/>
</dbReference>
<feature type="binding site" evidence="6">
    <location>
        <position position="235"/>
    </location>
    <ligand>
        <name>Mg(2+)</name>
        <dbReference type="ChEBI" id="CHEBI:18420"/>
    </ligand>
</feature>
<organism evidence="13 14">
    <name type="scientific">Fenollaria massiliensis</name>
    <dbReference type="NCBI Taxonomy" id="938288"/>
    <lineage>
        <taxon>Bacteria</taxon>
        <taxon>Bacillati</taxon>
        <taxon>Bacillota</taxon>
        <taxon>Clostridia</taxon>
        <taxon>Eubacteriales</taxon>
        <taxon>Fenollaria</taxon>
    </lineage>
</organism>
<evidence type="ECO:0000256" key="1">
    <source>
        <dbReference type="ARBA" id="ARBA00010231"/>
    </source>
</evidence>
<feature type="domain" description="Alpha-D-phosphohexomutase C-terminal" evidence="9">
    <location>
        <begin position="368"/>
        <end position="435"/>
    </location>
</feature>
<dbReference type="PRINTS" id="PR00509">
    <property type="entry name" value="PGMPMM"/>
</dbReference>
<feature type="domain" description="Alpha-D-phosphohexomutase alpha/beta/alpha" evidence="11">
    <location>
        <begin position="154"/>
        <end position="248"/>
    </location>
</feature>
<sequence length="442" mass="49002">MKKLFGTDGVRGVAGEFLTSEFSYKLGKYIADYFIGGEGKKVFIASDTRESKDMIKLSLAAAITSMGLDVYDLNVTSTPEASYIISKNDSLFGIVVSASHNPYEYNGIKVFNKDGYKLADEVEEAIETNMLNDKELKKPERFGNFITDEIDKTEYVSYLRTLMKDYSGLKIVCDMSNGANYVTAKEVLNASGAEMIYIHDEPNGRNINKNCGSTHLESLTETVKNNKADIGIAFDGDADRLLVVDNEGKIMDGDHILAALATYLKKHDKLKKNKLVATIMSNIGLKKYLDTIGVELDVTSVGDRYVLAELIKDELSLGGEQSGHIILKDYQNTGDGLLSAIFLINSMVELKKTAAELNGLMKTYPQVLLNAKVTNEIKNKVLEIESVKNAIDDLTKNNPDMRVVIRPSGTEPLLRVMLEGEDEDELKRLAKDLVDLIERETK</sequence>
<dbReference type="Gene3D" id="3.40.120.10">
    <property type="entry name" value="Alpha-D-Glucose-1,6-Bisphosphate, subunit A, domain 3"/>
    <property type="match status" value="3"/>
</dbReference>
<evidence type="ECO:0000256" key="3">
    <source>
        <dbReference type="ARBA" id="ARBA00022723"/>
    </source>
</evidence>
<dbReference type="Proteomes" id="UP000831151">
    <property type="component" value="Chromosome"/>
</dbReference>
<dbReference type="InterPro" id="IPR016066">
    <property type="entry name" value="A-D-PHexomutase_CS"/>
</dbReference>
<feature type="active site" description="Phosphoserine intermediate" evidence="6">
    <location>
        <position position="99"/>
    </location>
</feature>
<dbReference type="InterPro" id="IPR050060">
    <property type="entry name" value="Phosphoglucosamine_mutase"/>
</dbReference>
<dbReference type="EC" id="5.4.2.10" evidence="6 8"/>
<feature type="binding site" evidence="6">
    <location>
        <position position="237"/>
    </location>
    <ligand>
        <name>Mg(2+)</name>
        <dbReference type="ChEBI" id="CHEBI:18420"/>
    </ligand>
</feature>
<dbReference type="GO" id="GO:0005975">
    <property type="term" value="P:carbohydrate metabolic process"/>
    <property type="evidence" value="ECO:0007669"/>
    <property type="project" value="InterPro"/>
</dbReference>
<evidence type="ECO:0000256" key="5">
    <source>
        <dbReference type="ARBA" id="ARBA00023235"/>
    </source>
</evidence>
<dbReference type="PANTHER" id="PTHR42946">
    <property type="entry name" value="PHOSPHOHEXOSE MUTASE"/>
    <property type="match status" value="1"/>
</dbReference>
<dbReference type="GO" id="GO:0004615">
    <property type="term" value="F:phosphomannomutase activity"/>
    <property type="evidence" value="ECO:0007669"/>
    <property type="project" value="TreeGrafter"/>
</dbReference>
<comment type="similarity">
    <text evidence="1 6 7">Belongs to the phosphohexose mutase family.</text>
</comment>
<dbReference type="GO" id="GO:0005829">
    <property type="term" value="C:cytosol"/>
    <property type="evidence" value="ECO:0007669"/>
    <property type="project" value="TreeGrafter"/>
</dbReference>
<gene>
    <name evidence="6 13" type="primary">glmM</name>
    <name evidence="13" type="ORF">M1R53_02520</name>
</gene>
<dbReference type="InterPro" id="IPR036900">
    <property type="entry name" value="A-D-PHexomutase_C_sf"/>
</dbReference>
<dbReference type="InterPro" id="IPR005841">
    <property type="entry name" value="Alpha-D-phosphohexomutase_SF"/>
</dbReference>
<dbReference type="EMBL" id="CP096649">
    <property type="protein sequence ID" value="UQK59538.1"/>
    <property type="molecule type" value="Genomic_DNA"/>
</dbReference>
<dbReference type="AlphaFoldDB" id="A0A9E7DJU3"/>
<dbReference type="InterPro" id="IPR005843">
    <property type="entry name" value="A-D-PHexomutase_C"/>
</dbReference>
<dbReference type="PANTHER" id="PTHR42946:SF1">
    <property type="entry name" value="PHOSPHOGLUCOMUTASE (ALPHA-D-GLUCOSE-1,6-BISPHOSPHATE-DEPENDENT)"/>
    <property type="match status" value="1"/>
</dbReference>
<evidence type="ECO:0000259" key="12">
    <source>
        <dbReference type="Pfam" id="PF02880"/>
    </source>
</evidence>
<keyword evidence="5 6" id="KW-0413">Isomerase</keyword>
<keyword evidence="14" id="KW-1185">Reference proteome</keyword>
<evidence type="ECO:0000313" key="14">
    <source>
        <dbReference type="Proteomes" id="UP000831151"/>
    </source>
</evidence>
<accession>A0A9E7DJU3</accession>
<reference evidence="13" key="1">
    <citation type="submission" date="2022-04" db="EMBL/GenBank/DDBJ databases">
        <title>Complete genome sequences of Ezakiella coagulans and Fenollaria massiliensis.</title>
        <authorList>
            <person name="France M.T."/>
            <person name="Clifford J."/>
            <person name="Narina S."/>
            <person name="Rutt L."/>
            <person name="Ravel J."/>
        </authorList>
    </citation>
    <scope>NUCLEOTIDE SEQUENCE</scope>
    <source>
        <strain evidence="13">C0061C2</strain>
    </source>
</reference>
<evidence type="ECO:0000256" key="7">
    <source>
        <dbReference type="RuleBase" id="RU004326"/>
    </source>
</evidence>
<feature type="modified residue" description="Phosphoserine" evidence="6">
    <location>
        <position position="99"/>
    </location>
</feature>
<dbReference type="FunFam" id="3.40.120.10:FF:000003">
    <property type="entry name" value="Phosphoglucosamine mutase"/>
    <property type="match status" value="1"/>
</dbReference>
<evidence type="ECO:0000259" key="11">
    <source>
        <dbReference type="Pfam" id="PF02879"/>
    </source>
</evidence>
<evidence type="ECO:0000256" key="4">
    <source>
        <dbReference type="ARBA" id="ARBA00022842"/>
    </source>
</evidence>
<evidence type="ECO:0000256" key="8">
    <source>
        <dbReference type="RuleBase" id="RU004327"/>
    </source>
</evidence>
<feature type="domain" description="Alpha-D-phosphohexomutase alpha/beta/alpha" evidence="10">
    <location>
        <begin position="3"/>
        <end position="135"/>
    </location>
</feature>
<dbReference type="InterPro" id="IPR006352">
    <property type="entry name" value="GlmM_bact"/>
</dbReference>
<proteinExistence type="inferred from homology"/>
<dbReference type="GO" id="GO:0000287">
    <property type="term" value="F:magnesium ion binding"/>
    <property type="evidence" value="ECO:0007669"/>
    <property type="project" value="UniProtKB-UniRule"/>
</dbReference>
<dbReference type="GO" id="GO:0009252">
    <property type="term" value="P:peptidoglycan biosynthetic process"/>
    <property type="evidence" value="ECO:0007669"/>
    <property type="project" value="TreeGrafter"/>
</dbReference>
<comment type="cofactor">
    <cofactor evidence="6">
        <name>Mg(2+)</name>
        <dbReference type="ChEBI" id="CHEBI:18420"/>
    </cofactor>
    <text evidence="6">Binds 1 Mg(2+) ion per subunit.</text>
</comment>
<dbReference type="HAMAP" id="MF_01554_B">
    <property type="entry name" value="GlmM_B"/>
    <property type="match status" value="1"/>
</dbReference>
<dbReference type="RefSeq" id="WP_249242954.1">
    <property type="nucleotide sequence ID" value="NZ_CP096649.1"/>
</dbReference>
<dbReference type="Pfam" id="PF00408">
    <property type="entry name" value="PGM_PMM_IV"/>
    <property type="match status" value="1"/>
</dbReference>
<dbReference type="GO" id="GO:0008966">
    <property type="term" value="F:phosphoglucosamine mutase activity"/>
    <property type="evidence" value="ECO:0007669"/>
    <property type="project" value="UniProtKB-UniRule"/>
</dbReference>
<dbReference type="InterPro" id="IPR005844">
    <property type="entry name" value="A-D-PHexomutase_a/b/a-I"/>
</dbReference>
<comment type="catalytic activity">
    <reaction evidence="6 8">
        <text>alpha-D-glucosamine 1-phosphate = D-glucosamine 6-phosphate</text>
        <dbReference type="Rhea" id="RHEA:23424"/>
        <dbReference type="ChEBI" id="CHEBI:58516"/>
        <dbReference type="ChEBI" id="CHEBI:58725"/>
        <dbReference type="EC" id="5.4.2.10"/>
    </reaction>
</comment>
<comment type="function">
    <text evidence="6 8">Catalyzes the conversion of glucosamine-6-phosphate to glucosamine-1-phosphate.</text>
</comment>
<dbReference type="NCBIfam" id="TIGR01455">
    <property type="entry name" value="glmM"/>
    <property type="match status" value="1"/>
</dbReference>
<feature type="domain" description="Alpha-D-phosphohexomutase alpha/beta/alpha" evidence="12">
    <location>
        <begin position="252"/>
        <end position="364"/>
    </location>
</feature>
<comment type="PTM">
    <text evidence="6">Activated by phosphorylation.</text>
</comment>
<dbReference type="Pfam" id="PF02879">
    <property type="entry name" value="PGM_PMM_II"/>
    <property type="match status" value="1"/>
</dbReference>
<dbReference type="FunFam" id="3.40.120.10:FF:000001">
    <property type="entry name" value="Phosphoglucosamine mutase"/>
    <property type="match status" value="1"/>
</dbReference>
<dbReference type="PROSITE" id="PS00710">
    <property type="entry name" value="PGM_PMM"/>
    <property type="match status" value="1"/>
</dbReference>
<dbReference type="InterPro" id="IPR005846">
    <property type="entry name" value="A-D-PHexomutase_a/b/a-III"/>
</dbReference>
<keyword evidence="3 6" id="KW-0479">Metal-binding</keyword>
<evidence type="ECO:0000259" key="10">
    <source>
        <dbReference type="Pfam" id="PF02878"/>
    </source>
</evidence>
<evidence type="ECO:0000256" key="2">
    <source>
        <dbReference type="ARBA" id="ARBA00022553"/>
    </source>
</evidence>
<dbReference type="GO" id="GO:0006048">
    <property type="term" value="P:UDP-N-acetylglucosamine biosynthetic process"/>
    <property type="evidence" value="ECO:0007669"/>
    <property type="project" value="TreeGrafter"/>
</dbReference>
<dbReference type="Gene3D" id="3.30.310.50">
    <property type="entry name" value="Alpha-D-phosphohexomutase, C-terminal domain"/>
    <property type="match status" value="1"/>
</dbReference>
<name>A0A9E7DJU3_9FIRM</name>
<evidence type="ECO:0000313" key="13">
    <source>
        <dbReference type="EMBL" id="UQK59538.1"/>
    </source>
</evidence>
<feature type="binding site" description="via phosphate group" evidence="6">
    <location>
        <position position="99"/>
    </location>
    <ligand>
        <name>Mg(2+)</name>
        <dbReference type="ChEBI" id="CHEBI:18420"/>
    </ligand>
</feature>
<dbReference type="InterPro" id="IPR016055">
    <property type="entry name" value="A-D-PHexomutase_a/b/a-I/II/III"/>
</dbReference>
<dbReference type="SUPFAM" id="SSF55957">
    <property type="entry name" value="Phosphoglucomutase, C-terminal domain"/>
    <property type="match status" value="1"/>
</dbReference>